<dbReference type="InterPro" id="IPR039551">
    <property type="entry name" value="Cho/carn_acyl_trans"/>
</dbReference>
<dbReference type="PANTHER" id="PTHR22589">
    <property type="entry name" value="CARNITINE O-ACYLTRANSFERASE"/>
    <property type="match status" value="1"/>
</dbReference>
<evidence type="ECO:0000313" key="7">
    <source>
        <dbReference type="EMBL" id="VDL73834.1"/>
    </source>
</evidence>
<keyword evidence="2 5" id="KW-0808">Transferase</keyword>
<feature type="domain" description="Choline/carnitine acyltransferase" evidence="6">
    <location>
        <begin position="149"/>
        <end position="736"/>
    </location>
</feature>
<dbReference type="Proteomes" id="UP000271162">
    <property type="component" value="Unassembled WGS sequence"/>
</dbReference>
<protein>
    <submittedName>
        <fullName evidence="9">Carnitine O-palmitoyltransferase 2, mitochondrial (inferred by orthology to a human protein)</fullName>
    </submittedName>
</protein>
<organism evidence="9">
    <name type="scientific">Nippostrongylus brasiliensis</name>
    <name type="common">Rat hookworm</name>
    <dbReference type="NCBI Taxonomy" id="27835"/>
    <lineage>
        <taxon>Eukaryota</taxon>
        <taxon>Metazoa</taxon>
        <taxon>Ecdysozoa</taxon>
        <taxon>Nematoda</taxon>
        <taxon>Chromadorea</taxon>
        <taxon>Rhabditida</taxon>
        <taxon>Rhabditina</taxon>
        <taxon>Rhabditomorpha</taxon>
        <taxon>Strongyloidea</taxon>
        <taxon>Heligmosomidae</taxon>
        <taxon>Nippostrongylus</taxon>
    </lineage>
</organism>
<accession>A0A0N4Y382</accession>
<evidence type="ECO:0000256" key="5">
    <source>
        <dbReference type="RuleBase" id="RU003801"/>
    </source>
</evidence>
<dbReference type="SUPFAM" id="SSF52777">
    <property type="entry name" value="CoA-dependent acyltransferases"/>
    <property type="match status" value="2"/>
</dbReference>
<dbReference type="GO" id="GO:0006635">
    <property type="term" value="P:fatty acid beta-oxidation"/>
    <property type="evidence" value="ECO:0007669"/>
    <property type="project" value="TreeGrafter"/>
</dbReference>
<evidence type="ECO:0000256" key="2">
    <source>
        <dbReference type="ARBA" id="ARBA00022679"/>
    </source>
</evidence>
<dbReference type="EMBL" id="UYSL01020278">
    <property type="protein sequence ID" value="VDL73834.1"/>
    <property type="molecule type" value="Genomic_DNA"/>
</dbReference>
<dbReference type="InterPro" id="IPR000542">
    <property type="entry name" value="Carn_acyl_trans"/>
</dbReference>
<dbReference type="STRING" id="27835.A0A0N4Y382"/>
<dbReference type="PANTHER" id="PTHR22589:SF16">
    <property type="entry name" value="CARNITINE O-PALMITOYLTRANSFERASE 2, MITOCHONDRIAL"/>
    <property type="match status" value="1"/>
</dbReference>
<keyword evidence="8" id="KW-1185">Reference proteome</keyword>
<sequence length="749" mass="83903">MRPVDEFDTHKRCGAIVVTSLELIEAANLGKYNAWLDKKVIESVFDDLAKADLLAEHFASVYSVHDDDSLALGFQDLPVQFSTMLDSVWFSKEEILEALGPSAYAECFVLKRGWLHFLVYKHNLAGDDYQFLQRSVIPSYHFQKSLRRLPIPKLEDSCNRFLASAKVVLNESAYNRTEAVVRSFEKNEGPELQKALLDYDKNHKDTSYISEPWFDMYLRSRLPCPVNFNPFMMYAPDPDARYNHQLSRATNFAISFARFKRALDNNILAPEVFHLNPKKSDTNLFRNVCKSLPASLSWFGAVAFKAFPLDMSQYKSLFNGTRIPKKEKDVLYQDTKQKHFVALCRGRIYAVDIFDDKGEILPAETIHNSLAYVLKTAMKQDAEKSIGSLTSLGRDEWADARDELLAAGNAQNLNLVDGALFALCLDDLKSEDPTRLIQSLLIGDDASNRWFDKCFQLIVDGNGQATINFEHSWGDGVAVLRLMEESFKDTNTHHFVTPDTEVQAANTSLVKELEFTVNDSLKSRIADAQKKHVASNSGLDFSTMEYEGMTKETIKRAKVSPDSIMQLAIQMAFYSLYKEMVPTYESCSTAAFLKGRTDCMRSATSATKEAVLAILDGTAKNATELIVKCSNTHGQLVKEASMGQAFDRHLLGLKISAERLGMPVPALFEDPGFLRMGHFVLSTSTLSTNTIVFGGFGPVVEDGFGIGYNVSSSRMGAVISSQKKHRDAKEFSRALVKNLETLNSILPKK</sequence>
<dbReference type="AlphaFoldDB" id="A0A0N4Y382"/>
<dbReference type="OMA" id="HILVMRR"/>
<keyword evidence="3 5" id="KW-0012">Acyltransferase</keyword>
<reference evidence="7 8" key="2">
    <citation type="submission" date="2018-11" db="EMBL/GenBank/DDBJ databases">
        <authorList>
            <consortium name="Pathogen Informatics"/>
        </authorList>
    </citation>
    <scope>NUCLEOTIDE SEQUENCE [LARGE SCALE GENOMIC DNA]</scope>
</reference>
<dbReference type="Pfam" id="PF00755">
    <property type="entry name" value="Carn_acyltransf"/>
    <property type="match status" value="1"/>
</dbReference>
<dbReference type="Gene3D" id="3.30.559.10">
    <property type="entry name" value="Chloramphenicol acetyltransferase-like domain"/>
    <property type="match status" value="1"/>
</dbReference>
<feature type="active site" description="Proton acceptor" evidence="4">
    <location>
        <position position="471"/>
    </location>
</feature>
<evidence type="ECO:0000313" key="9">
    <source>
        <dbReference type="WBParaSite" id="NBR_0001024401-mRNA-1"/>
    </source>
</evidence>
<reference evidence="9" key="1">
    <citation type="submission" date="2017-02" db="UniProtKB">
        <authorList>
            <consortium name="WormBaseParasite"/>
        </authorList>
    </citation>
    <scope>IDENTIFICATION</scope>
</reference>
<dbReference type="GO" id="GO:0004095">
    <property type="term" value="F:carnitine O-palmitoyltransferase activity"/>
    <property type="evidence" value="ECO:0007669"/>
    <property type="project" value="TreeGrafter"/>
</dbReference>
<dbReference type="InterPro" id="IPR042231">
    <property type="entry name" value="Cho/carn_acyl_trans_2"/>
</dbReference>
<evidence type="ECO:0000256" key="4">
    <source>
        <dbReference type="PIRSR" id="PIRSR600542-1"/>
    </source>
</evidence>
<evidence type="ECO:0000259" key="6">
    <source>
        <dbReference type="Pfam" id="PF00755"/>
    </source>
</evidence>
<evidence type="ECO:0000313" key="8">
    <source>
        <dbReference type="Proteomes" id="UP000271162"/>
    </source>
</evidence>
<gene>
    <name evidence="7" type="ORF">NBR_LOCUS10245</name>
</gene>
<proteinExistence type="inferred from homology"/>
<evidence type="ECO:0000256" key="1">
    <source>
        <dbReference type="ARBA" id="ARBA00005232"/>
    </source>
</evidence>
<evidence type="ECO:0000256" key="3">
    <source>
        <dbReference type="ARBA" id="ARBA00023315"/>
    </source>
</evidence>
<dbReference type="Gene3D" id="3.30.559.70">
    <property type="entry name" value="Choline/Carnitine o-acyltransferase, domain 2"/>
    <property type="match status" value="1"/>
</dbReference>
<name>A0A0N4Y382_NIPBR</name>
<comment type="similarity">
    <text evidence="1 5">Belongs to the carnitine/choline acetyltransferase family.</text>
</comment>
<dbReference type="PROSITE" id="PS00440">
    <property type="entry name" value="ACYLTRANSF_C_2"/>
    <property type="match status" value="1"/>
</dbReference>
<dbReference type="GO" id="GO:0005739">
    <property type="term" value="C:mitochondrion"/>
    <property type="evidence" value="ECO:0007669"/>
    <property type="project" value="TreeGrafter"/>
</dbReference>
<dbReference type="WBParaSite" id="NBR_0001024401-mRNA-1">
    <property type="protein sequence ID" value="NBR_0001024401-mRNA-1"/>
    <property type="gene ID" value="NBR_0001024401"/>
</dbReference>
<dbReference type="InterPro" id="IPR023213">
    <property type="entry name" value="CAT-like_dom_sf"/>
</dbReference>